<feature type="region of interest" description="Disordered" evidence="7">
    <location>
        <begin position="422"/>
        <end position="445"/>
    </location>
</feature>
<evidence type="ECO:0000313" key="13">
    <source>
        <dbReference type="Proteomes" id="UP000317763"/>
    </source>
</evidence>
<feature type="transmembrane region" description="Helical" evidence="8">
    <location>
        <begin position="87"/>
        <end position="111"/>
    </location>
</feature>
<dbReference type="STRING" id="307486.GCA_000807215_00958"/>
<feature type="transmembrane region" description="Helical" evidence="8">
    <location>
        <begin position="64"/>
        <end position="81"/>
    </location>
</feature>
<feature type="compositionally biased region" description="Basic and acidic residues" evidence="7">
    <location>
        <begin position="435"/>
        <end position="445"/>
    </location>
</feature>
<evidence type="ECO:0000259" key="11">
    <source>
        <dbReference type="Pfam" id="PF21088"/>
    </source>
</evidence>
<reference evidence="12 13" key="1">
    <citation type="submission" date="2019-07" db="EMBL/GenBank/DDBJ databases">
        <title>Tepidimonas taiwanensis I1-1 draft genome.</title>
        <authorList>
            <person name="Da Costa M.S."/>
            <person name="Froufe H.J.C."/>
            <person name="Egas C."/>
            <person name="Albuquerque L."/>
        </authorList>
    </citation>
    <scope>NUCLEOTIDE SEQUENCE [LARGE SCALE GENOMIC DNA]</scope>
    <source>
        <strain evidence="12 13">I1-1</strain>
    </source>
</reference>
<keyword evidence="5 8" id="KW-1133">Transmembrane helix</keyword>
<dbReference type="InterPro" id="IPR049278">
    <property type="entry name" value="MS_channel_C"/>
</dbReference>
<dbReference type="InterPro" id="IPR052702">
    <property type="entry name" value="MscS-like_channel"/>
</dbReference>
<comment type="caution">
    <text evidence="12">The sequence shown here is derived from an EMBL/GenBank/DDBJ whole genome shotgun (WGS) entry which is preliminary data.</text>
</comment>
<evidence type="ECO:0000256" key="5">
    <source>
        <dbReference type="ARBA" id="ARBA00022989"/>
    </source>
</evidence>
<dbReference type="SUPFAM" id="SSF82689">
    <property type="entry name" value="Mechanosensitive channel protein MscS (YggB), C-terminal domain"/>
    <property type="match status" value="1"/>
</dbReference>
<dbReference type="InterPro" id="IPR010920">
    <property type="entry name" value="LSM_dom_sf"/>
</dbReference>
<sequence>MTRSAAPAPIDDLGAWLNAFWQPGALIELAALAACVGLAWAIVRGLQRAFNPDAERSIWFGRRGVDGVLFPLLLLVLAYGARALTVLWVPVAVWRVAIPALLALVAIRVGVKVLEVAFRGAAWLRPVERTVSWFAWLAAVGWITGLLPVVLAELDQITWKLGGTTLSVRTLIEGLLSAGAVLIVALWISSAIEARLLRDATGESLSLRKAASNAARALLLFVGLMLALSAVGIDLTALSVLGGAIGVGIGFGLQKLAANYVSGFVILTERSMRIGDMVRLDTFEGVVADIKARYTVIRSVSGRESIVPNELLITQRVENLSLSDPKVWQSTVVGVAYDSDVALVQRLLVQAALEQPRVLRDPGPLAALSAFGADGLEFTLGYWIADPENGQLGLRSAINLRILELFREHGVEIPYPQRVLHVKGTPPLPDAVPSGERRESPSPAR</sequence>
<evidence type="ECO:0000256" key="2">
    <source>
        <dbReference type="ARBA" id="ARBA00008017"/>
    </source>
</evidence>
<dbReference type="Pfam" id="PF21082">
    <property type="entry name" value="MS_channel_3rd"/>
    <property type="match status" value="1"/>
</dbReference>
<feature type="transmembrane region" description="Helical" evidence="8">
    <location>
        <begin position="171"/>
        <end position="192"/>
    </location>
</feature>
<gene>
    <name evidence="12" type="ORF">Ttaiw_01501</name>
</gene>
<evidence type="ECO:0000256" key="6">
    <source>
        <dbReference type="ARBA" id="ARBA00023136"/>
    </source>
</evidence>
<dbReference type="Pfam" id="PF00924">
    <property type="entry name" value="MS_channel_2nd"/>
    <property type="match status" value="1"/>
</dbReference>
<feature type="domain" description="Mechanosensitive ion channel MscS C-terminal" evidence="10">
    <location>
        <begin position="331"/>
        <end position="413"/>
    </location>
</feature>
<dbReference type="GO" id="GO:0008381">
    <property type="term" value="F:mechanosensitive monoatomic ion channel activity"/>
    <property type="evidence" value="ECO:0007669"/>
    <property type="project" value="UniProtKB-ARBA"/>
</dbReference>
<feature type="domain" description="Mechanosensitive ion channel transmembrane helices 2/3" evidence="11">
    <location>
        <begin position="216"/>
        <end position="254"/>
    </location>
</feature>
<feature type="transmembrane region" description="Helical" evidence="8">
    <location>
        <begin position="20"/>
        <end position="43"/>
    </location>
</feature>
<evidence type="ECO:0000259" key="10">
    <source>
        <dbReference type="Pfam" id="PF21082"/>
    </source>
</evidence>
<comment type="similarity">
    <text evidence="2">Belongs to the MscS (TC 1.A.23) family.</text>
</comment>
<dbReference type="PANTHER" id="PTHR30347:SF1">
    <property type="entry name" value="MECHANOSENSITIVE CHANNEL MSCK"/>
    <property type="match status" value="1"/>
</dbReference>
<keyword evidence="6 8" id="KW-0472">Membrane</keyword>
<dbReference type="SUPFAM" id="SSF82861">
    <property type="entry name" value="Mechanosensitive channel protein MscS (YggB), transmembrane region"/>
    <property type="match status" value="1"/>
</dbReference>
<feature type="transmembrane region" description="Helical" evidence="8">
    <location>
        <begin position="131"/>
        <end position="151"/>
    </location>
</feature>
<dbReference type="Gene3D" id="3.30.70.100">
    <property type="match status" value="1"/>
</dbReference>
<evidence type="ECO:0000256" key="3">
    <source>
        <dbReference type="ARBA" id="ARBA00022475"/>
    </source>
</evidence>
<keyword evidence="13" id="KW-1185">Reference proteome</keyword>
<feature type="transmembrane region" description="Helical" evidence="8">
    <location>
        <begin position="213"/>
        <end position="233"/>
    </location>
</feature>
<feature type="transmembrane region" description="Helical" evidence="8">
    <location>
        <begin position="245"/>
        <end position="267"/>
    </location>
</feature>
<comment type="subcellular location">
    <subcellularLocation>
        <location evidence="1">Cell membrane</location>
        <topology evidence="1">Multi-pass membrane protein</topology>
    </subcellularLocation>
</comment>
<dbReference type="OrthoDB" id="9809206at2"/>
<evidence type="ECO:0000313" key="12">
    <source>
        <dbReference type="EMBL" id="TSE31547.1"/>
    </source>
</evidence>
<dbReference type="InterPro" id="IPR023408">
    <property type="entry name" value="MscS_beta-dom_sf"/>
</dbReference>
<evidence type="ECO:0000256" key="4">
    <source>
        <dbReference type="ARBA" id="ARBA00022692"/>
    </source>
</evidence>
<feature type="domain" description="Mechanosensitive ion channel MscS" evidence="9">
    <location>
        <begin position="256"/>
        <end position="321"/>
    </location>
</feature>
<accession>A0A554X6V4</accession>
<dbReference type="GO" id="GO:0005886">
    <property type="term" value="C:plasma membrane"/>
    <property type="evidence" value="ECO:0007669"/>
    <property type="project" value="UniProtKB-SubCell"/>
</dbReference>
<proteinExistence type="inferred from homology"/>
<dbReference type="Pfam" id="PF21088">
    <property type="entry name" value="MS_channel_1st"/>
    <property type="match status" value="1"/>
</dbReference>
<dbReference type="Proteomes" id="UP000317763">
    <property type="component" value="Unassembled WGS sequence"/>
</dbReference>
<dbReference type="InterPro" id="IPR011066">
    <property type="entry name" value="MscS_channel_C_sf"/>
</dbReference>
<dbReference type="RefSeq" id="WP_043699909.1">
    <property type="nucleotide sequence ID" value="NZ_CP083911.1"/>
</dbReference>
<dbReference type="InterPro" id="IPR011014">
    <property type="entry name" value="MscS_channel_TM-2"/>
</dbReference>
<dbReference type="AlphaFoldDB" id="A0A554X6V4"/>
<keyword evidence="3" id="KW-1003">Cell membrane</keyword>
<dbReference type="EMBL" id="VJOM01000014">
    <property type="protein sequence ID" value="TSE31547.1"/>
    <property type="molecule type" value="Genomic_DNA"/>
</dbReference>
<dbReference type="Gene3D" id="1.10.287.1260">
    <property type="match status" value="1"/>
</dbReference>
<evidence type="ECO:0000256" key="8">
    <source>
        <dbReference type="SAM" id="Phobius"/>
    </source>
</evidence>
<name>A0A554X6V4_9BURK</name>
<dbReference type="Gene3D" id="2.30.30.60">
    <property type="match status" value="1"/>
</dbReference>
<evidence type="ECO:0000259" key="9">
    <source>
        <dbReference type="Pfam" id="PF00924"/>
    </source>
</evidence>
<dbReference type="SUPFAM" id="SSF50182">
    <property type="entry name" value="Sm-like ribonucleoproteins"/>
    <property type="match status" value="1"/>
</dbReference>
<evidence type="ECO:0000256" key="7">
    <source>
        <dbReference type="SAM" id="MobiDB-lite"/>
    </source>
</evidence>
<dbReference type="InterPro" id="IPR006685">
    <property type="entry name" value="MscS_channel_2nd"/>
</dbReference>
<evidence type="ECO:0000256" key="1">
    <source>
        <dbReference type="ARBA" id="ARBA00004651"/>
    </source>
</evidence>
<keyword evidence="4 8" id="KW-0812">Transmembrane</keyword>
<dbReference type="InterPro" id="IPR049142">
    <property type="entry name" value="MS_channel_1st"/>
</dbReference>
<dbReference type="PANTHER" id="PTHR30347">
    <property type="entry name" value="POTASSIUM CHANNEL RELATED"/>
    <property type="match status" value="1"/>
</dbReference>
<organism evidence="12 13">
    <name type="scientific">Tepidimonas taiwanensis</name>
    <dbReference type="NCBI Taxonomy" id="307486"/>
    <lineage>
        <taxon>Bacteria</taxon>
        <taxon>Pseudomonadati</taxon>
        <taxon>Pseudomonadota</taxon>
        <taxon>Betaproteobacteria</taxon>
        <taxon>Burkholderiales</taxon>
        <taxon>Tepidimonas</taxon>
    </lineage>
</organism>
<protein>
    <submittedName>
        <fullName evidence="12">Putative MscS family protein.1</fullName>
    </submittedName>
</protein>